<protein>
    <submittedName>
        <fullName evidence="1">Uncharacterized protein</fullName>
    </submittedName>
</protein>
<dbReference type="Proteomes" id="UP000265520">
    <property type="component" value="Unassembled WGS sequence"/>
</dbReference>
<feature type="non-terminal residue" evidence="1">
    <location>
        <position position="1"/>
    </location>
</feature>
<keyword evidence="2" id="KW-1185">Reference proteome</keyword>
<name>A0A392SXJ2_9FABA</name>
<proteinExistence type="predicted"/>
<evidence type="ECO:0000313" key="1">
    <source>
        <dbReference type="EMBL" id="MCI53533.1"/>
    </source>
</evidence>
<reference evidence="1 2" key="1">
    <citation type="journal article" date="2018" name="Front. Plant Sci.">
        <title>Red Clover (Trifolium pratense) and Zigzag Clover (T. medium) - A Picture of Genomic Similarities and Differences.</title>
        <authorList>
            <person name="Dluhosova J."/>
            <person name="Istvanek J."/>
            <person name="Nedelnik J."/>
            <person name="Repkova J."/>
        </authorList>
    </citation>
    <scope>NUCLEOTIDE SEQUENCE [LARGE SCALE GENOMIC DNA]</scope>
    <source>
        <strain evidence="2">cv. 10/8</strain>
        <tissue evidence="1">Leaf</tissue>
    </source>
</reference>
<comment type="caution">
    <text evidence="1">The sequence shown here is derived from an EMBL/GenBank/DDBJ whole genome shotgun (WGS) entry which is preliminary data.</text>
</comment>
<organism evidence="1 2">
    <name type="scientific">Trifolium medium</name>
    <dbReference type="NCBI Taxonomy" id="97028"/>
    <lineage>
        <taxon>Eukaryota</taxon>
        <taxon>Viridiplantae</taxon>
        <taxon>Streptophyta</taxon>
        <taxon>Embryophyta</taxon>
        <taxon>Tracheophyta</taxon>
        <taxon>Spermatophyta</taxon>
        <taxon>Magnoliopsida</taxon>
        <taxon>eudicotyledons</taxon>
        <taxon>Gunneridae</taxon>
        <taxon>Pentapetalae</taxon>
        <taxon>rosids</taxon>
        <taxon>fabids</taxon>
        <taxon>Fabales</taxon>
        <taxon>Fabaceae</taxon>
        <taxon>Papilionoideae</taxon>
        <taxon>50 kb inversion clade</taxon>
        <taxon>NPAAA clade</taxon>
        <taxon>Hologalegina</taxon>
        <taxon>IRL clade</taxon>
        <taxon>Trifolieae</taxon>
        <taxon>Trifolium</taxon>
    </lineage>
</organism>
<dbReference type="AlphaFoldDB" id="A0A392SXJ2"/>
<evidence type="ECO:0000313" key="2">
    <source>
        <dbReference type="Proteomes" id="UP000265520"/>
    </source>
</evidence>
<accession>A0A392SXJ2</accession>
<dbReference type="EMBL" id="LXQA010464687">
    <property type="protein sequence ID" value="MCI53533.1"/>
    <property type="molecule type" value="Genomic_DNA"/>
</dbReference>
<sequence>TKPSCATRNAPTALRDAQLPEDILLLPDFAGASRQLSCATRKSQKTPAACAMTRRNAPETPAQRAGPRTLFYQQNFFSLQVS</sequence>